<keyword evidence="1" id="KW-1185">Reference proteome</keyword>
<accession>A0A7E4URH0</accession>
<reference evidence="2" key="2">
    <citation type="submission" date="2020-10" db="UniProtKB">
        <authorList>
            <consortium name="WormBaseParasite"/>
        </authorList>
    </citation>
    <scope>IDENTIFICATION</scope>
</reference>
<organism evidence="1 2">
    <name type="scientific">Panagrellus redivivus</name>
    <name type="common">Microworm</name>
    <dbReference type="NCBI Taxonomy" id="6233"/>
    <lineage>
        <taxon>Eukaryota</taxon>
        <taxon>Metazoa</taxon>
        <taxon>Ecdysozoa</taxon>
        <taxon>Nematoda</taxon>
        <taxon>Chromadorea</taxon>
        <taxon>Rhabditida</taxon>
        <taxon>Tylenchina</taxon>
        <taxon>Panagrolaimomorpha</taxon>
        <taxon>Panagrolaimoidea</taxon>
        <taxon>Panagrolaimidae</taxon>
        <taxon>Panagrellus</taxon>
    </lineage>
</organism>
<protein>
    <submittedName>
        <fullName evidence="2">C3H1-type domain-containing protein</fullName>
    </submittedName>
</protein>
<evidence type="ECO:0000313" key="1">
    <source>
        <dbReference type="Proteomes" id="UP000492821"/>
    </source>
</evidence>
<dbReference type="AlphaFoldDB" id="A0A7E4URH0"/>
<proteinExistence type="predicted"/>
<reference evidence="1" key="1">
    <citation type="journal article" date="2013" name="Genetics">
        <title>The draft genome and transcriptome of Panagrellus redivivus are shaped by the harsh demands of a free-living lifestyle.</title>
        <authorList>
            <person name="Srinivasan J."/>
            <person name="Dillman A.R."/>
            <person name="Macchietto M.G."/>
            <person name="Heikkinen L."/>
            <person name="Lakso M."/>
            <person name="Fracchia K.M."/>
            <person name="Antoshechkin I."/>
            <person name="Mortazavi A."/>
            <person name="Wong G."/>
            <person name="Sternberg P.W."/>
        </authorList>
    </citation>
    <scope>NUCLEOTIDE SEQUENCE [LARGE SCALE GENOMIC DNA]</scope>
    <source>
        <strain evidence="1">MT8872</strain>
    </source>
</reference>
<dbReference type="Proteomes" id="UP000492821">
    <property type="component" value="Unassembled WGS sequence"/>
</dbReference>
<sequence>MSAYNENAPEFKPCRTWGWCKQDCNCRFYVNETNSSSEHDDVVSEYAWQTDDISSDYHSESDEVNSVYAWEADKVHSDISSRADDICSVYAWEADGNSVEVESDLDEVESVYSLETDFSSSFVSLYDPDPFEKVRSRFPCDFQPKENSCRRGCCKGQECRWDHMPLYYYPNAVKPPTEGETPFGFRIRISNIQRVNSNEHVAHGTFVKLDDETYEYSCIFGNNVTITFDGDDIREVLHGGTTYRSFESLPPKVANIMCGARSDLNNV</sequence>
<evidence type="ECO:0000313" key="2">
    <source>
        <dbReference type="WBParaSite" id="Pan_g11573.t1"/>
    </source>
</evidence>
<dbReference type="WBParaSite" id="Pan_g11573.t1">
    <property type="protein sequence ID" value="Pan_g11573.t1"/>
    <property type="gene ID" value="Pan_g11573"/>
</dbReference>
<name>A0A7E4URH0_PANRE</name>